<dbReference type="SUPFAM" id="SSF53822">
    <property type="entry name" value="Periplasmic binding protein-like I"/>
    <property type="match status" value="1"/>
</dbReference>
<dbReference type="Gene3D" id="3.40.50.2300">
    <property type="match status" value="1"/>
</dbReference>
<reference evidence="3 4" key="1">
    <citation type="journal article" date="2023" name="Microbiol. Spectr.">
        <title>Symbiosis of Carpenter Bees with Uncharacterized Lactic Acid Bacteria Showing NAD Auxotrophy.</title>
        <authorList>
            <person name="Kawasaki S."/>
            <person name="Ozawa K."/>
            <person name="Mori T."/>
            <person name="Yamamoto A."/>
            <person name="Ito M."/>
            <person name="Ohkuma M."/>
            <person name="Sakamoto M."/>
            <person name="Matsutani M."/>
        </authorList>
    </citation>
    <scope>NUCLEOTIDE SEQUENCE [LARGE SCALE GENOMIC DNA]</scope>
    <source>
        <strain evidence="3 4">Kim37-2</strain>
    </source>
</reference>
<evidence type="ECO:0008006" key="5">
    <source>
        <dbReference type="Google" id="ProtNLM"/>
    </source>
</evidence>
<feature type="compositionally biased region" description="Polar residues" evidence="1">
    <location>
        <begin position="180"/>
        <end position="189"/>
    </location>
</feature>
<evidence type="ECO:0000256" key="2">
    <source>
        <dbReference type="SAM" id="SignalP"/>
    </source>
</evidence>
<keyword evidence="2" id="KW-0732">Signal</keyword>
<evidence type="ECO:0000256" key="1">
    <source>
        <dbReference type="SAM" id="MobiDB-lite"/>
    </source>
</evidence>
<evidence type="ECO:0000313" key="3">
    <source>
        <dbReference type="EMBL" id="BDR52998.1"/>
    </source>
</evidence>
<feature type="region of interest" description="Disordered" evidence="1">
    <location>
        <begin position="152"/>
        <end position="189"/>
    </location>
</feature>
<organism evidence="3 4">
    <name type="scientific">Bombiscardovia nodaiensis</name>
    <dbReference type="NCBI Taxonomy" id="2932181"/>
    <lineage>
        <taxon>Bacteria</taxon>
        <taxon>Bacillati</taxon>
        <taxon>Actinomycetota</taxon>
        <taxon>Actinomycetes</taxon>
        <taxon>Bifidobacteriales</taxon>
        <taxon>Bifidobacteriaceae</taxon>
        <taxon>Bombiscardovia</taxon>
    </lineage>
</organism>
<accession>A0ABM8B7Z2</accession>
<protein>
    <recommendedName>
        <fullName evidence="5">Periplasmic binding protein domain-containing protein</fullName>
    </recommendedName>
</protein>
<name>A0ABM8B7Z2_9BIFI</name>
<feature type="compositionally biased region" description="Low complexity" evidence="1">
    <location>
        <begin position="156"/>
        <end position="166"/>
    </location>
</feature>
<dbReference type="PROSITE" id="PS51257">
    <property type="entry name" value="PROKAR_LIPOPROTEIN"/>
    <property type="match status" value="1"/>
</dbReference>
<feature type="region of interest" description="Disordered" evidence="1">
    <location>
        <begin position="401"/>
        <end position="450"/>
    </location>
</feature>
<keyword evidence="4" id="KW-1185">Reference proteome</keyword>
<gene>
    <name evidence="3" type="ORF">KIM372_09050</name>
</gene>
<dbReference type="InterPro" id="IPR028082">
    <property type="entry name" value="Peripla_BP_I"/>
</dbReference>
<proteinExistence type="predicted"/>
<feature type="chain" id="PRO_5047001907" description="Periplasmic binding protein domain-containing protein" evidence="2">
    <location>
        <begin position="29"/>
        <end position="550"/>
    </location>
</feature>
<sequence>MKRQYSSIVRGMGIALAWCLTVVLSSCASTPPSSPATSSSTATAKPVLGNVAIFTPSDGITLSQHTPLNKWAAFPPELEEALLSQGFSQNHITQESAKSLDKQSQQVQDYVVSHVATNAKGDTSAQATSLLVAPVVDTSSVSRQYGDYVSHPMRLTTDSDATSQSDSLDHSETSEDTRQKGSASKQSAAEQEVAAYQRLLKALELAQKNGMHVVLLSNDMRELTPNLLVTMSDPERIGQIQAQQLVNKLELDKASKDNPRYIEVLIPTDFPKSNDETASPLLADSTSAQEIFKGMWQVLSPYFQDGRAVSPSGLLNTTSNLDSWSAVAFDPGSDTSATVQELNKRLSYGSKSNKDDITRVDGIIASNDFIAAGVTTALGSLGYKGSSADINPEISIGSIVGNMTGKKDVQRRSVPRPRASQASPGSDSSNGSSNEGSSQGSSESDQQSAAAHWPIVTGYGSYIDNLPHVVDGQQWMTALEDRLGLAKELATICASFNQGQELKGQANIASRELQGRRIQNLVQPLTAVSASNLKSALIDPGYIRPADAGL</sequence>
<feature type="compositionally biased region" description="Low complexity" evidence="1">
    <location>
        <begin position="419"/>
        <end position="450"/>
    </location>
</feature>
<dbReference type="EMBL" id="AP026798">
    <property type="protein sequence ID" value="BDR52998.1"/>
    <property type="molecule type" value="Genomic_DNA"/>
</dbReference>
<feature type="compositionally biased region" description="Basic and acidic residues" evidence="1">
    <location>
        <begin position="167"/>
        <end position="179"/>
    </location>
</feature>
<evidence type="ECO:0000313" key="4">
    <source>
        <dbReference type="Proteomes" id="UP001321766"/>
    </source>
</evidence>
<dbReference type="Proteomes" id="UP001321766">
    <property type="component" value="Chromosome"/>
</dbReference>
<feature type="signal peptide" evidence="2">
    <location>
        <begin position="1"/>
        <end position="28"/>
    </location>
</feature>